<protein>
    <submittedName>
        <fullName evidence="2">Uncharacterized protein</fullName>
    </submittedName>
</protein>
<evidence type="ECO:0000313" key="2">
    <source>
        <dbReference type="EMBL" id="CAL1370752.1"/>
    </source>
</evidence>
<dbReference type="EMBL" id="OZ034815">
    <property type="protein sequence ID" value="CAL1370752.1"/>
    <property type="molecule type" value="Genomic_DNA"/>
</dbReference>
<keyword evidence="3" id="KW-1185">Reference proteome</keyword>
<organism evidence="2 3">
    <name type="scientific">Linum trigynum</name>
    <dbReference type="NCBI Taxonomy" id="586398"/>
    <lineage>
        <taxon>Eukaryota</taxon>
        <taxon>Viridiplantae</taxon>
        <taxon>Streptophyta</taxon>
        <taxon>Embryophyta</taxon>
        <taxon>Tracheophyta</taxon>
        <taxon>Spermatophyta</taxon>
        <taxon>Magnoliopsida</taxon>
        <taxon>eudicotyledons</taxon>
        <taxon>Gunneridae</taxon>
        <taxon>Pentapetalae</taxon>
        <taxon>rosids</taxon>
        <taxon>fabids</taxon>
        <taxon>Malpighiales</taxon>
        <taxon>Linaceae</taxon>
        <taxon>Linum</taxon>
    </lineage>
</organism>
<feature type="transmembrane region" description="Helical" evidence="1">
    <location>
        <begin position="32"/>
        <end position="50"/>
    </location>
</feature>
<keyword evidence="1" id="KW-0472">Membrane</keyword>
<dbReference type="AlphaFoldDB" id="A0AAV2DD63"/>
<gene>
    <name evidence="2" type="ORF">LTRI10_LOCUS12856</name>
</gene>
<sequence>MHFHSPALHLCSFISVRLMMMMSWWWVKGAGYVAAVAVSGGSVALISRQLHHRLVNDFMSQLQFHLLPSPSPPPPRPKPKTGKRVRFADDVVARDELKQNAAAAAGGRSAEAWSTGNVSAAVTMKPF</sequence>
<proteinExistence type="predicted"/>
<evidence type="ECO:0000256" key="1">
    <source>
        <dbReference type="SAM" id="Phobius"/>
    </source>
</evidence>
<evidence type="ECO:0000313" key="3">
    <source>
        <dbReference type="Proteomes" id="UP001497516"/>
    </source>
</evidence>
<name>A0AAV2DD63_9ROSI</name>
<keyword evidence="1" id="KW-0812">Transmembrane</keyword>
<accession>A0AAV2DD63</accession>
<reference evidence="2 3" key="1">
    <citation type="submission" date="2024-04" db="EMBL/GenBank/DDBJ databases">
        <authorList>
            <person name="Fracassetti M."/>
        </authorList>
    </citation>
    <scope>NUCLEOTIDE SEQUENCE [LARGE SCALE GENOMIC DNA]</scope>
</reference>
<keyword evidence="1" id="KW-1133">Transmembrane helix</keyword>
<dbReference type="Proteomes" id="UP001497516">
    <property type="component" value="Chromosome 2"/>
</dbReference>